<reference evidence="2" key="1">
    <citation type="submission" date="2014-09" db="EMBL/GenBank/DDBJ databases">
        <authorList>
            <person name="Sharma Rahul"/>
            <person name="Thines Marco"/>
        </authorList>
    </citation>
    <scope>NUCLEOTIDE SEQUENCE [LARGE SCALE GENOMIC DNA]</scope>
</reference>
<dbReference type="RefSeq" id="XP_024583255.1">
    <property type="nucleotide sequence ID" value="XM_024717792.1"/>
</dbReference>
<organism evidence="1 2">
    <name type="scientific">Plasmopara halstedii</name>
    <name type="common">Downy mildew of sunflower</name>
    <dbReference type="NCBI Taxonomy" id="4781"/>
    <lineage>
        <taxon>Eukaryota</taxon>
        <taxon>Sar</taxon>
        <taxon>Stramenopiles</taxon>
        <taxon>Oomycota</taxon>
        <taxon>Peronosporomycetes</taxon>
        <taxon>Peronosporales</taxon>
        <taxon>Peronosporaceae</taxon>
        <taxon>Plasmopara</taxon>
    </lineage>
</organism>
<dbReference type="GeneID" id="36398615"/>
<accession>A0A0P1AZA2</accession>
<name>A0A0P1AZA2_PLAHL</name>
<proteinExistence type="predicted"/>
<evidence type="ECO:0000313" key="1">
    <source>
        <dbReference type="EMBL" id="CEG46886.1"/>
    </source>
</evidence>
<sequence>MCRLKSYLDQGKSMPLPANRFCGPAGKIAASATNREVQEDIGLIVLSVSRASML</sequence>
<dbReference type="AlphaFoldDB" id="A0A0P1AZA2"/>
<dbReference type="EMBL" id="CCYD01002371">
    <property type="protein sequence ID" value="CEG46886.1"/>
    <property type="molecule type" value="Genomic_DNA"/>
</dbReference>
<keyword evidence="2" id="KW-1185">Reference proteome</keyword>
<evidence type="ECO:0000313" key="2">
    <source>
        <dbReference type="Proteomes" id="UP000054928"/>
    </source>
</evidence>
<dbReference type="Proteomes" id="UP000054928">
    <property type="component" value="Unassembled WGS sequence"/>
</dbReference>
<protein>
    <submittedName>
        <fullName evidence="1">Uncharacterized protein</fullName>
    </submittedName>
</protein>